<organism evidence="2 3">
    <name type="scientific">Segatella copri</name>
    <dbReference type="NCBI Taxonomy" id="165179"/>
    <lineage>
        <taxon>Bacteria</taxon>
        <taxon>Pseudomonadati</taxon>
        <taxon>Bacteroidota</taxon>
        <taxon>Bacteroidia</taxon>
        <taxon>Bacteroidales</taxon>
        <taxon>Prevotellaceae</taxon>
        <taxon>Segatella</taxon>
    </lineage>
</organism>
<dbReference type="InterPro" id="IPR025665">
    <property type="entry name" value="Beta-barrel_OMP_2"/>
</dbReference>
<dbReference type="RefSeq" id="WP_158463958.1">
    <property type="nucleotide sequence ID" value="NZ_VZAD01000076.1"/>
</dbReference>
<dbReference type="Pfam" id="PF13568">
    <property type="entry name" value="OMP_b-brl_2"/>
    <property type="match status" value="1"/>
</dbReference>
<evidence type="ECO:0000313" key="2">
    <source>
        <dbReference type="EMBL" id="MQP12335.1"/>
    </source>
</evidence>
<keyword evidence="3" id="KW-1185">Reference proteome</keyword>
<protein>
    <submittedName>
        <fullName evidence="2">PorT family protein</fullName>
    </submittedName>
</protein>
<dbReference type="Gene3D" id="2.40.160.20">
    <property type="match status" value="1"/>
</dbReference>
<dbReference type="EMBL" id="VZAD01000076">
    <property type="protein sequence ID" value="MQP12335.1"/>
    <property type="molecule type" value="Genomic_DNA"/>
</dbReference>
<feature type="domain" description="Outer membrane protein beta-barrel" evidence="1">
    <location>
        <begin position="30"/>
        <end position="234"/>
    </location>
</feature>
<proteinExistence type="predicted"/>
<evidence type="ECO:0000313" key="3">
    <source>
        <dbReference type="Proteomes" id="UP000384372"/>
    </source>
</evidence>
<gene>
    <name evidence="2" type="ORF">F7D20_10315</name>
</gene>
<dbReference type="AlphaFoldDB" id="A0A6A7WD48"/>
<accession>A0A6A7WD48</accession>
<dbReference type="OrthoDB" id="1014137at2"/>
<dbReference type="Proteomes" id="UP000384372">
    <property type="component" value="Unassembled WGS sequence"/>
</dbReference>
<dbReference type="SUPFAM" id="SSF56935">
    <property type="entry name" value="Porins"/>
    <property type="match status" value="1"/>
</dbReference>
<name>A0A6A7WD48_9BACT</name>
<evidence type="ECO:0000259" key="1">
    <source>
        <dbReference type="Pfam" id="PF13568"/>
    </source>
</evidence>
<comment type="caution">
    <text evidence="2">The sequence shown here is derived from an EMBL/GenBank/DDBJ whole genome shotgun (WGS) entry which is preliminary data.</text>
</comment>
<reference evidence="2 3" key="1">
    <citation type="submission" date="2019-09" db="EMBL/GenBank/DDBJ databases">
        <title>Distinct polysaccharide growth profiles of human intestinal Prevotella copri isolates.</title>
        <authorList>
            <person name="Fehlner-Peach H."/>
            <person name="Magnabosco C."/>
            <person name="Raghavan V."/>
            <person name="Scher J.U."/>
            <person name="Tett A."/>
            <person name="Cox L.M."/>
            <person name="Gottsegen C."/>
            <person name="Watters A."/>
            <person name="Wiltshire- Gordon J.D."/>
            <person name="Segata N."/>
            <person name="Bonneau R."/>
            <person name="Littman D.R."/>
        </authorList>
    </citation>
    <scope>NUCLEOTIDE SEQUENCE [LARGE SCALE GENOMIC DNA]</scope>
    <source>
        <strain evidence="3">iAQ1173</strain>
    </source>
</reference>
<sequence>MKKYTLSFLFLLVVINSHAWNAIKLLHNYNYYARFGYNLGGTAPVGMPASIRSLDSYSIRPNFTLGVDAHHPFTDKWGIMFGLHFENKGMKTDATVKNYHMKITRGNEELEGMFTGSVVTKVDQSLATIPVQATYDISKKVRVKLGPYFSYVTSHKFSGYAYNGYIRVREDGHSKDDPTGQKVELGNGDGSRGDYDFSTDMRNWQFGIDAGADWYITKRWGASVGLTWGLSEIFKKDFDVIEQPLYPIYGTIGIIYQLK</sequence>